<comment type="caution">
    <text evidence="2">The sequence shown here is derived from an EMBL/GenBank/DDBJ whole genome shotgun (WGS) entry which is preliminary data.</text>
</comment>
<evidence type="ECO:0000313" key="2">
    <source>
        <dbReference type="EMBL" id="KAK9014225.1"/>
    </source>
</evidence>
<dbReference type="EMBL" id="JBBPBN010000021">
    <property type="protein sequence ID" value="KAK9014225.1"/>
    <property type="molecule type" value="Genomic_DNA"/>
</dbReference>
<keyword evidence="3" id="KW-1185">Reference proteome</keyword>
<dbReference type="Proteomes" id="UP001396334">
    <property type="component" value="Unassembled WGS sequence"/>
</dbReference>
<sequence length="91" mass="9375">MEGRKMGMILSVCIMVVAGFATGTTALREDAGAIPPSPMEGGGVAVGVPAALAVHTSDNLDINQAQWIRILGSIPSGFVFNMFRLGIGAPF</sequence>
<feature type="chain" id="PRO_5045520127" evidence="1">
    <location>
        <begin position="27"/>
        <end position="91"/>
    </location>
</feature>
<feature type="signal peptide" evidence="1">
    <location>
        <begin position="1"/>
        <end position="26"/>
    </location>
</feature>
<gene>
    <name evidence="2" type="ORF">V6N11_005390</name>
</gene>
<proteinExistence type="predicted"/>
<name>A0ABR2RMX3_9ROSI</name>
<reference evidence="2 3" key="1">
    <citation type="journal article" date="2024" name="G3 (Bethesda)">
        <title>Genome assembly of Hibiscus sabdariffa L. provides insights into metabolisms of medicinal natural products.</title>
        <authorList>
            <person name="Kim T."/>
        </authorList>
    </citation>
    <scope>NUCLEOTIDE SEQUENCE [LARGE SCALE GENOMIC DNA]</scope>
    <source>
        <strain evidence="2">TK-2024</strain>
        <tissue evidence="2">Old leaves</tissue>
    </source>
</reference>
<protein>
    <submittedName>
        <fullName evidence="2">Uncharacterized protein</fullName>
    </submittedName>
</protein>
<accession>A0ABR2RMX3</accession>
<evidence type="ECO:0000256" key="1">
    <source>
        <dbReference type="SAM" id="SignalP"/>
    </source>
</evidence>
<evidence type="ECO:0000313" key="3">
    <source>
        <dbReference type="Proteomes" id="UP001396334"/>
    </source>
</evidence>
<keyword evidence="1" id="KW-0732">Signal</keyword>
<organism evidence="2 3">
    <name type="scientific">Hibiscus sabdariffa</name>
    <name type="common">roselle</name>
    <dbReference type="NCBI Taxonomy" id="183260"/>
    <lineage>
        <taxon>Eukaryota</taxon>
        <taxon>Viridiplantae</taxon>
        <taxon>Streptophyta</taxon>
        <taxon>Embryophyta</taxon>
        <taxon>Tracheophyta</taxon>
        <taxon>Spermatophyta</taxon>
        <taxon>Magnoliopsida</taxon>
        <taxon>eudicotyledons</taxon>
        <taxon>Gunneridae</taxon>
        <taxon>Pentapetalae</taxon>
        <taxon>rosids</taxon>
        <taxon>malvids</taxon>
        <taxon>Malvales</taxon>
        <taxon>Malvaceae</taxon>
        <taxon>Malvoideae</taxon>
        <taxon>Hibiscus</taxon>
    </lineage>
</organism>